<proteinExistence type="predicted"/>
<dbReference type="PANTHER" id="PTHR43404:SF1">
    <property type="entry name" value="MNN4P"/>
    <property type="match status" value="1"/>
</dbReference>
<dbReference type="AlphaFoldDB" id="A0AAE3IZX3"/>
<gene>
    <name evidence="2" type="ORF">OH136_12700</name>
</gene>
<dbReference type="EMBL" id="JAOYFC010000002">
    <property type="protein sequence ID" value="MCV6825412.1"/>
    <property type="molecule type" value="Genomic_DNA"/>
</dbReference>
<sequence>MPKLWRPRVLPVQKRDLSQKSWASLRACDEELLNRELVDKSTVKSLRKTINKVPRAERGVDWVERVISIYAVKEAKRKRWLSLIYSIERTRIEAGEHEKFKEFKSRLTSQLSIADTEKKFNLIFELSDHASALEQLRTLFDRLHTEEYKAFVNSGTLLGAVREKDFIAHDYDADIAVLLEGNTDSELVDSFNRLFYDLHKHYGDELRPRAECKQPHVKVKTKSGLAIDVFPAWQRDGSIYIWPHTFGELKMSDILPVKECMIKGETFPAPANPEKMLALNYGAGWNTPDSKFKFPWEEAEIKFAGFLDAFCADTKKHINGTKKQWFSSLFNWKA</sequence>
<dbReference type="Proteomes" id="UP001208041">
    <property type="component" value="Unassembled WGS sequence"/>
</dbReference>
<feature type="domain" description="LicD/FKTN/FKRP nucleotidyltransferase" evidence="1">
    <location>
        <begin position="150"/>
        <end position="232"/>
    </location>
</feature>
<evidence type="ECO:0000313" key="2">
    <source>
        <dbReference type="EMBL" id="MCV6825412.1"/>
    </source>
</evidence>
<evidence type="ECO:0000313" key="3">
    <source>
        <dbReference type="Proteomes" id="UP001208041"/>
    </source>
</evidence>
<reference evidence="2" key="1">
    <citation type="submission" date="2022-10" db="EMBL/GenBank/DDBJ databases">
        <authorList>
            <person name="Yue Y."/>
        </authorList>
    </citation>
    <scope>NUCLEOTIDE SEQUENCE</scope>
    <source>
        <strain evidence="2">Z654</strain>
    </source>
</reference>
<dbReference type="RefSeq" id="WP_263954288.1">
    <property type="nucleotide sequence ID" value="NZ_JAOYFC010000002.1"/>
</dbReference>
<dbReference type="InterPro" id="IPR007074">
    <property type="entry name" value="LicD/FKTN/FKRP_NTP_transf"/>
</dbReference>
<dbReference type="Pfam" id="PF04991">
    <property type="entry name" value="LicD"/>
    <property type="match status" value="1"/>
</dbReference>
<dbReference type="InterPro" id="IPR052942">
    <property type="entry name" value="LPS_cholinephosphotransferase"/>
</dbReference>
<dbReference type="GO" id="GO:0009100">
    <property type="term" value="P:glycoprotein metabolic process"/>
    <property type="evidence" value="ECO:0007669"/>
    <property type="project" value="UniProtKB-ARBA"/>
</dbReference>
<evidence type="ECO:0000259" key="1">
    <source>
        <dbReference type="Pfam" id="PF04991"/>
    </source>
</evidence>
<comment type="caution">
    <text evidence="2">The sequence shown here is derived from an EMBL/GenBank/DDBJ whole genome shotgun (WGS) entry which is preliminary data.</text>
</comment>
<name>A0AAE3IZX3_9RHOB</name>
<organism evidence="2 3">
    <name type="scientific">Halocynthiibacter halioticoli</name>
    <dbReference type="NCBI Taxonomy" id="2986804"/>
    <lineage>
        <taxon>Bacteria</taxon>
        <taxon>Pseudomonadati</taxon>
        <taxon>Pseudomonadota</taxon>
        <taxon>Alphaproteobacteria</taxon>
        <taxon>Rhodobacterales</taxon>
        <taxon>Paracoccaceae</taxon>
        <taxon>Halocynthiibacter</taxon>
    </lineage>
</organism>
<protein>
    <submittedName>
        <fullName evidence="2">LicD family protein</fullName>
    </submittedName>
</protein>
<dbReference type="PANTHER" id="PTHR43404">
    <property type="entry name" value="LIPOPOLYSACCHARIDE CHOLINEPHOSPHOTRANSFERASE LICD"/>
    <property type="match status" value="1"/>
</dbReference>
<accession>A0AAE3IZX3</accession>
<keyword evidence="3" id="KW-1185">Reference proteome</keyword>